<comment type="caution">
    <text evidence="1">The sequence shown here is derived from an EMBL/GenBank/DDBJ whole genome shotgun (WGS) entry which is preliminary data.</text>
</comment>
<reference evidence="1" key="1">
    <citation type="journal article" date="2014" name="Front. Microbiol.">
        <title>High frequency of phylogenetically diverse reductive dehalogenase-homologous genes in deep subseafloor sedimentary metagenomes.</title>
        <authorList>
            <person name="Kawai M."/>
            <person name="Futagami T."/>
            <person name="Toyoda A."/>
            <person name="Takaki Y."/>
            <person name="Nishi S."/>
            <person name="Hori S."/>
            <person name="Arai W."/>
            <person name="Tsubouchi T."/>
            <person name="Morono Y."/>
            <person name="Uchiyama I."/>
            <person name="Ito T."/>
            <person name="Fujiyama A."/>
            <person name="Inagaki F."/>
            <person name="Takami H."/>
        </authorList>
    </citation>
    <scope>NUCLEOTIDE SEQUENCE</scope>
    <source>
        <strain evidence="1">Expedition CK06-06</strain>
    </source>
</reference>
<feature type="non-terminal residue" evidence="1">
    <location>
        <position position="1"/>
    </location>
</feature>
<protein>
    <submittedName>
        <fullName evidence="1">Uncharacterized protein</fullName>
    </submittedName>
</protein>
<accession>X1EV14</accession>
<organism evidence="1">
    <name type="scientific">marine sediment metagenome</name>
    <dbReference type="NCBI Taxonomy" id="412755"/>
    <lineage>
        <taxon>unclassified sequences</taxon>
        <taxon>metagenomes</taxon>
        <taxon>ecological metagenomes</taxon>
    </lineage>
</organism>
<name>X1EV14_9ZZZZ</name>
<sequence>DGSEEAELHESNVFDMAKLRLAKAQAGDGYQQARTANALLVKCRDMLELVMCDDKQLQRDCQELVFEIEEYYPKGG</sequence>
<gene>
    <name evidence="1" type="ORF">S03H2_18239</name>
</gene>
<dbReference type="AlphaFoldDB" id="X1EV14"/>
<proteinExistence type="predicted"/>
<evidence type="ECO:0000313" key="1">
    <source>
        <dbReference type="EMBL" id="GAH37236.1"/>
    </source>
</evidence>
<dbReference type="EMBL" id="BARU01009455">
    <property type="protein sequence ID" value="GAH37236.1"/>
    <property type="molecule type" value="Genomic_DNA"/>
</dbReference>